<dbReference type="AlphaFoldDB" id="A0A8T2THI0"/>
<evidence type="ECO:0000259" key="1">
    <source>
        <dbReference type="Pfam" id="PF07727"/>
    </source>
</evidence>
<dbReference type="PANTHER" id="PTHR11439">
    <property type="entry name" value="GAG-POL-RELATED RETROTRANSPOSON"/>
    <property type="match status" value="1"/>
</dbReference>
<evidence type="ECO:0000313" key="2">
    <source>
        <dbReference type="EMBL" id="KAH7421293.1"/>
    </source>
</evidence>
<accession>A0A8T2THI0</accession>
<organism evidence="2 3">
    <name type="scientific">Ceratopteris richardii</name>
    <name type="common">Triangle waterfern</name>
    <dbReference type="NCBI Taxonomy" id="49495"/>
    <lineage>
        <taxon>Eukaryota</taxon>
        <taxon>Viridiplantae</taxon>
        <taxon>Streptophyta</taxon>
        <taxon>Embryophyta</taxon>
        <taxon>Tracheophyta</taxon>
        <taxon>Polypodiopsida</taxon>
        <taxon>Polypodiidae</taxon>
        <taxon>Polypodiales</taxon>
        <taxon>Pteridineae</taxon>
        <taxon>Pteridaceae</taxon>
        <taxon>Parkerioideae</taxon>
        <taxon>Ceratopteris</taxon>
    </lineage>
</organism>
<protein>
    <recommendedName>
        <fullName evidence="1">Reverse transcriptase Ty1/copia-type domain-containing protein</fullName>
    </recommendedName>
</protein>
<comment type="caution">
    <text evidence="2">The sequence shown here is derived from an EMBL/GenBank/DDBJ whole genome shotgun (WGS) entry which is preliminary data.</text>
</comment>
<sequence>MLLAGKKKSTLNALKQQLNSAFSMKDLWEAEHILGMRIKRDRQQHTLQVSQEKYIEKVLDRFNVADAKPLGVPLQPHVRLSKDDCPKNDDAASYMKSVPYASACGSLMYAMVATRPDIAHAVGVVSRFMANPGRAHWEAVKSILRYLKGTKSKCLCYGKGPLELKGFCDSDMAGDVDTRKSTSGYVYILAGGAISWCSRLQRIVALSTTEAEYISATEASKEAIWLARLCSEFGMLEKAPLLGCDSQSAICLAKNAMFHARTKHIDVRYHFIREVLEDGLITLIKVNTSQNPADALTKCLPKAQHQLCIQMVGVT</sequence>
<dbReference type="CDD" id="cd09272">
    <property type="entry name" value="RNase_HI_RT_Ty1"/>
    <property type="match status" value="1"/>
</dbReference>
<dbReference type="OMA" id="CNTDYAG"/>
<dbReference type="EMBL" id="CM035418">
    <property type="protein sequence ID" value="KAH7421293.1"/>
    <property type="molecule type" value="Genomic_DNA"/>
</dbReference>
<name>A0A8T2THI0_CERRI</name>
<dbReference type="SUPFAM" id="SSF56672">
    <property type="entry name" value="DNA/RNA polymerases"/>
    <property type="match status" value="1"/>
</dbReference>
<dbReference type="PANTHER" id="PTHR11439:SF467">
    <property type="entry name" value="INTEGRASE CATALYTIC DOMAIN-CONTAINING PROTEIN"/>
    <property type="match status" value="1"/>
</dbReference>
<dbReference type="InterPro" id="IPR013103">
    <property type="entry name" value="RVT_2"/>
</dbReference>
<gene>
    <name evidence="2" type="ORF">KP509_13G049800</name>
</gene>
<reference evidence="2" key="1">
    <citation type="submission" date="2021-08" db="EMBL/GenBank/DDBJ databases">
        <title>WGS assembly of Ceratopteris richardii.</title>
        <authorList>
            <person name="Marchant D.B."/>
            <person name="Chen G."/>
            <person name="Jenkins J."/>
            <person name="Shu S."/>
            <person name="Leebens-Mack J."/>
            <person name="Grimwood J."/>
            <person name="Schmutz J."/>
            <person name="Soltis P."/>
            <person name="Soltis D."/>
            <person name="Chen Z.-H."/>
        </authorList>
    </citation>
    <scope>NUCLEOTIDE SEQUENCE</scope>
    <source>
        <strain evidence="2">Whitten #5841</strain>
        <tissue evidence="2">Leaf</tissue>
    </source>
</reference>
<proteinExistence type="predicted"/>
<keyword evidence="3" id="KW-1185">Reference proteome</keyword>
<feature type="domain" description="Reverse transcriptase Ty1/copia-type" evidence="1">
    <location>
        <begin position="1"/>
        <end position="75"/>
    </location>
</feature>
<dbReference type="InterPro" id="IPR043502">
    <property type="entry name" value="DNA/RNA_pol_sf"/>
</dbReference>
<dbReference type="OrthoDB" id="6418713at2759"/>
<dbReference type="Pfam" id="PF07727">
    <property type="entry name" value="RVT_2"/>
    <property type="match status" value="1"/>
</dbReference>
<evidence type="ECO:0000313" key="3">
    <source>
        <dbReference type="Proteomes" id="UP000825935"/>
    </source>
</evidence>
<dbReference type="Proteomes" id="UP000825935">
    <property type="component" value="Chromosome 13"/>
</dbReference>